<dbReference type="Pfam" id="PF24626">
    <property type="entry name" value="SH3_Tf2-1"/>
    <property type="match status" value="1"/>
</dbReference>
<evidence type="ECO:0000259" key="2">
    <source>
        <dbReference type="Pfam" id="PF24626"/>
    </source>
</evidence>
<gene>
    <name evidence="3" type="ORF">BSL78_29216</name>
</gene>
<evidence type="ECO:0000313" key="3">
    <source>
        <dbReference type="EMBL" id="PIK33963.1"/>
    </source>
</evidence>
<accession>A0A2G8JE03</accession>
<evidence type="ECO:0000256" key="1">
    <source>
        <dbReference type="SAM" id="MobiDB-lite"/>
    </source>
</evidence>
<dbReference type="OrthoDB" id="1430630at2759"/>
<sequence length="239" mass="27499">MTNLNGASKAEFIRRLHQKVAENLEKRTGQYVTHANKGRKEVIFQPGDWVWLHLRQERFPNLRSSKLAPRGDGPFRVLERINNNAYRIELTGEFNVSNTFNVTDLAPFHADEPVLRTKPTEEGGMMRTSGRTSSQETRLADQEACPRQQDHLARLPAKQYRRTLDQRTRATAFRRRGPSFRHTWWDVDDTAGPSGDAANPGSTWPVLKAFRPVPRTIQPVQPIQPSTRFPLLHKRTRTK</sequence>
<dbReference type="PANTHER" id="PTHR35046:SF9">
    <property type="entry name" value="RNA-DIRECTED DNA POLYMERASE"/>
    <property type="match status" value="1"/>
</dbReference>
<keyword evidence="4" id="KW-1185">Reference proteome</keyword>
<protein>
    <recommendedName>
        <fullName evidence="2">Tf2-1-like SH3-like domain-containing protein</fullName>
    </recommendedName>
</protein>
<dbReference type="InterPro" id="IPR056924">
    <property type="entry name" value="SH3_Tf2-1"/>
</dbReference>
<reference evidence="3 4" key="1">
    <citation type="journal article" date="2017" name="PLoS Biol.">
        <title>The sea cucumber genome provides insights into morphological evolution and visceral regeneration.</title>
        <authorList>
            <person name="Zhang X."/>
            <person name="Sun L."/>
            <person name="Yuan J."/>
            <person name="Sun Y."/>
            <person name="Gao Y."/>
            <person name="Zhang L."/>
            <person name="Li S."/>
            <person name="Dai H."/>
            <person name="Hamel J.F."/>
            <person name="Liu C."/>
            <person name="Yu Y."/>
            <person name="Liu S."/>
            <person name="Lin W."/>
            <person name="Guo K."/>
            <person name="Jin S."/>
            <person name="Xu P."/>
            <person name="Storey K.B."/>
            <person name="Huan P."/>
            <person name="Zhang T."/>
            <person name="Zhou Y."/>
            <person name="Zhang J."/>
            <person name="Lin C."/>
            <person name="Li X."/>
            <person name="Xing L."/>
            <person name="Huo D."/>
            <person name="Sun M."/>
            <person name="Wang L."/>
            <person name="Mercier A."/>
            <person name="Li F."/>
            <person name="Yang H."/>
            <person name="Xiang J."/>
        </authorList>
    </citation>
    <scope>NUCLEOTIDE SEQUENCE [LARGE SCALE GENOMIC DNA]</scope>
    <source>
        <strain evidence="3">Shaxun</strain>
        <tissue evidence="3">Muscle</tissue>
    </source>
</reference>
<evidence type="ECO:0000313" key="4">
    <source>
        <dbReference type="Proteomes" id="UP000230750"/>
    </source>
</evidence>
<feature type="region of interest" description="Disordered" evidence="1">
    <location>
        <begin position="119"/>
        <end position="138"/>
    </location>
</feature>
<dbReference type="AlphaFoldDB" id="A0A2G8JE03"/>
<dbReference type="EMBL" id="MRZV01002333">
    <property type="protein sequence ID" value="PIK33963.1"/>
    <property type="molecule type" value="Genomic_DNA"/>
</dbReference>
<name>A0A2G8JE03_STIJA</name>
<proteinExistence type="predicted"/>
<dbReference type="Proteomes" id="UP000230750">
    <property type="component" value="Unassembled WGS sequence"/>
</dbReference>
<feature type="domain" description="Tf2-1-like SH3-like" evidence="2">
    <location>
        <begin position="47"/>
        <end position="109"/>
    </location>
</feature>
<organism evidence="3 4">
    <name type="scientific">Stichopus japonicus</name>
    <name type="common">Sea cucumber</name>
    <dbReference type="NCBI Taxonomy" id="307972"/>
    <lineage>
        <taxon>Eukaryota</taxon>
        <taxon>Metazoa</taxon>
        <taxon>Echinodermata</taxon>
        <taxon>Eleutherozoa</taxon>
        <taxon>Echinozoa</taxon>
        <taxon>Holothuroidea</taxon>
        <taxon>Aspidochirotacea</taxon>
        <taxon>Aspidochirotida</taxon>
        <taxon>Stichopodidae</taxon>
        <taxon>Apostichopus</taxon>
    </lineage>
</organism>
<dbReference type="PANTHER" id="PTHR35046">
    <property type="entry name" value="ZINC KNUCKLE (CCHC-TYPE) FAMILY PROTEIN"/>
    <property type="match status" value="1"/>
</dbReference>
<comment type="caution">
    <text evidence="3">The sequence shown here is derived from an EMBL/GenBank/DDBJ whole genome shotgun (WGS) entry which is preliminary data.</text>
</comment>